<dbReference type="EMBL" id="CAADFW010000039">
    <property type="protein sequence ID" value="VFK60006.1"/>
    <property type="molecule type" value="Genomic_DNA"/>
</dbReference>
<dbReference type="InterPro" id="IPR036163">
    <property type="entry name" value="HMA_dom_sf"/>
</dbReference>
<evidence type="ECO:0000313" key="3">
    <source>
        <dbReference type="EMBL" id="VFK46995.1"/>
    </source>
</evidence>
<evidence type="ECO:0000313" key="4">
    <source>
        <dbReference type="EMBL" id="VFK60006.1"/>
    </source>
</evidence>
<dbReference type="AlphaFoldDB" id="A0A450YTH6"/>
<sequence length="109" mass="11950">MSPNPLISDLIHEGRVAMRYTIEVDNIKCHGCANTIRKKTMATHDVEEVAVDVETGAVTVTSSDDLREPISETLRALGYPRRGSSEGFEHLKAKATSFVSCAIGRMDRS</sequence>
<dbReference type="PROSITE" id="PS50846">
    <property type="entry name" value="HMA_2"/>
    <property type="match status" value="1"/>
</dbReference>
<dbReference type="EMBL" id="CAADFT010000040">
    <property type="protein sequence ID" value="VFK44815.1"/>
    <property type="molecule type" value="Genomic_DNA"/>
</dbReference>
<dbReference type="EMBL" id="CAADFS010000039">
    <property type="protein sequence ID" value="VFK46995.1"/>
    <property type="molecule type" value="Genomic_DNA"/>
</dbReference>
<feature type="domain" description="HMA" evidence="1">
    <location>
        <begin position="18"/>
        <end position="82"/>
    </location>
</feature>
<dbReference type="SUPFAM" id="SSF55008">
    <property type="entry name" value="HMA, heavy metal-associated domain"/>
    <property type="match status" value="1"/>
</dbReference>
<evidence type="ECO:0000313" key="2">
    <source>
        <dbReference type="EMBL" id="VFK44815.1"/>
    </source>
</evidence>
<dbReference type="Gene3D" id="3.30.70.100">
    <property type="match status" value="1"/>
</dbReference>
<name>A0A450YTH6_9GAMM</name>
<dbReference type="InterPro" id="IPR006121">
    <property type="entry name" value="HMA_dom"/>
</dbReference>
<protein>
    <submittedName>
        <fullName evidence="2">Copper chaperone</fullName>
    </submittedName>
</protein>
<reference evidence="2" key="1">
    <citation type="submission" date="2019-02" db="EMBL/GenBank/DDBJ databases">
        <authorList>
            <person name="Gruber-Vodicka R. H."/>
            <person name="Seah K. B. B."/>
        </authorList>
    </citation>
    <scope>NUCLEOTIDE SEQUENCE</scope>
    <source>
        <strain evidence="3">BECK_BZ123</strain>
        <strain evidence="2">BECK_BZ125</strain>
        <strain evidence="4">BECK_BZ126</strain>
    </source>
</reference>
<dbReference type="Pfam" id="PF00403">
    <property type="entry name" value="HMA"/>
    <property type="match status" value="1"/>
</dbReference>
<evidence type="ECO:0000259" key="1">
    <source>
        <dbReference type="PROSITE" id="PS50846"/>
    </source>
</evidence>
<accession>A0A450YTH6</accession>
<organism evidence="2">
    <name type="scientific">Candidatus Kentrum sp. TC</name>
    <dbReference type="NCBI Taxonomy" id="2126339"/>
    <lineage>
        <taxon>Bacteria</taxon>
        <taxon>Pseudomonadati</taxon>
        <taxon>Pseudomonadota</taxon>
        <taxon>Gammaproteobacteria</taxon>
        <taxon>Candidatus Kentrum</taxon>
    </lineage>
</organism>
<proteinExistence type="predicted"/>
<gene>
    <name evidence="3" type="ORF">BECKTC1821D_GA0114238_10393</name>
    <name evidence="2" type="ORF">BECKTC1821E_GA0114239_104018</name>
    <name evidence="4" type="ORF">BECKTC1821F_GA0114240_10393</name>
</gene>
<dbReference type="CDD" id="cd00371">
    <property type="entry name" value="HMA"/>
    <property type="match status" value="1"/>
</dbReference>
<dbReference type="GO" id="GO:0046872">
    <property type="term" value="F:metal ion binding"/>
    <property type="evidence" value="ECO:0007669"/>
    <property type="project" value="InterPro"/>
</dbReference>